<evidence type="ECO:0000256" key="9">
    <source>
        <dbReference type="ARBA" id="ARBA00022842"/>
    </source>
</evidence>
<evidence type="ECO:0000256" key="1">
    <source>
        <dbReference type="ARBA" id="ARBA00004496"/>
    </source>
</evidence>
<keyword evidence="4" id="KW-0963">Cytoplasm</keyword>
<evidence type="ECO:0000256" key="10">
    <source>
        <dbReference type="ARBA" id="ARBA00032441"/>
    </source>
</evidence>
<dbReference type="InterPro" id="IPR003442">
    <property type="entry name" value="T6A_TsaE"/>
</dbReference>
<dbReference type="NCBIfam" id="TIGR00150">
    <property type="entry name" value="T6A_YjeE"/>
    <property type="match status" value="1"/>
</dbReference>
<evidence type="ECO:0000256" key="8">
    <source>
        <dbReference type="ARBA" id="ARBA00022840"/>
    </source>
</evidence>
<dbReference type="RefSeq" id="WP_115833881.1">
    <property type="nucleotide sequence ID" value="NZ_QNUL01000035.1"/>
</dbReference>
<accession>A0A3D8Y6U8</accession>
<keyword evidence="9" id="KW-0460">Magnesium</keyword>
<evidence type="ECO:0000256" key="2">
    <source>
        <dbReference type="ARBA" id="ARBA00007599"/>
    </source>
</evidence>
<keyword evidence="5" id="KW-0819">tRNA processing</keyword>
<evidence type="ECO:0000313" key="12">
    <source>
        <dbReference type="Proteomes" id="UP000256373"/>
    </source>
</evidence>
<keyword evidence="7" id="KW-0547">Nucleotide-binding</keyword>
<dbReference type="Gene3D" id="3.40.50.300">
    <property type="entry name" value="P-loop containing nucleotide triphosphate hydrolases"/>
    <property type="match status" value="1"/>
</dbReference>
<proteinExistence type="inferred from homology"/>
<dbReference type="GO" id="GO:0046872">
    <property type="term" value="F:metal ion binding"/>
    <property type="evidence" value="ECO:0007669"/>
    <property type="project" value="UniProtKB-KW"/>
</dbReference>
<keyword evidence="12" id="KW-1185">Reference proteome</keyword>
<dbReference type="InterPro" id="IPR027417">
    <property type="entry name" value="P-loop_NTPase"/>
</dbReference>
<evidence type="ECO:0000256" key="3">
    <source>
        <dbReference type="ARBA" id="ARBA00019010"/>
    </source>
</evidence>
<comment type="similarity">
    <text evidence="2">Belongs to the TsaE family.</text>
</comment>
<sequence>MSGITNVLRFKELEELGNISEEILELGQEVPVWLFEGQMGAGKTTLIRALCHKLGVVSSVHSPTFSLVNEYIGEQKNIVYHFDFYRIKDESEAWDIGLEEYFDSGSFCFVEWPSQITSLWPERYMLLNLIVEDDGGRVLTITEIGNA</sequence>
<dbReference type="AlphaFoldDB" id="A0A3D8Y6U8"/>
<dbReference type="GO" id="GO:0002949">
    <property type="term" value="P:tRNA threonylcarbamoyladenosine modification"/>
    <property type="evidence" value="ECO:0007669"/>
    <property type="project" value="InterPro"/>
</dbReference>
<dbReference type="SUPFAM" id="SSF52540">
    <property type="entry name" value="P-loop containing nucleoside triphosphate hydrolases"/>
    <property type="match status" value="1"/>
</dbReference>
<dbReference type="GO" id="GO:0016740">
    <property type="term" value="F:transferase activity"/>
    <property type="evidence" value="ECO:0007669"/>
    <property type="project" value="UniProtKB-KW"/>
</dbReference>
<gene>
    <name evidence="11" type="ORF">DSL64_25965</name>
</gene>
<comment type="caution">
    <text evidence="11">The sequence shown here is derived from an EMBL/GenBank/DDBJ whole genome shotgun (WGS) entry which is preliminary data.</text>
</comment>
<evidence type="ECO:0000313" key="11">
    <source>
        <dbReference type="EMBL" id="REA56688.1"/>
    </source>
</evidence>
<dbReference type="GO" id="GO:0005524">
    <property type="term" value="F:ATP binding"/>
    <property type="evidence" value="ECO:0007669"/>
    <property type="project" value="UniProtKB-KW"/>
</dbReference>
<dbReference type="PANTHER" id="PTHR33540:SF2">
    <property type="entry name" value="TRNA THREONYLCARBAMOYLADENOSINE BIOSYNTHESIS PROTEIN TSAE"/>
    <property type="match status" value="1"/>
</dbReference>
<comment type="subcellular location">
    <subcellularLocation>
        <location evidence="1">Cytoplasm</location>
    </subcellularLocation>
</comment>
<protein>
    <recommendedName>
        <fullName evidence="3">tRNA threonylcarbamoyladenosine biosynthesis protein TsaE</fullName>
    </recommendedName>
    <alternativeName>
        <fullName evidence="10">t(6)A37 threonylcarbamoyladenosine biosynthesis protein TsaE</fullName>
    </alternativeName>
</protein>
<name>A0A3D8Y6U8_9BACT</name>
<keyword evidence="6" id="KW-0479">Metal-binding</keyword>
<dbReference type="Proteomes" id="UP000256373">
    <property type="component" value="Unassembled WGS sequence"/>
</dbReference>
<keyword evidence="8" id="KW-0067">ATP-binding</keyword>
<reference evidence="11 12" key="1">
    <citation type="submission" date="2018-07" db="EMBL/GenBank/DDBJ databases">
        <title>Dyadobacter roseus sp. nov., isolated from rose rhizosphere soil.</title>
        <authorList>
            <person name="Chen L."/>
        </authorList>
    </citation>
    <scope>NUCLEOTIDE SEQUENCE [LARGE SCALE GENOMIC DNA]</scope>
    <source>
        <strain evidence="11 12">RS19</strain>
    </source>
</reference>
<evidence type="ECO:0000256" key="6">
    <source>
        <dbReference type="ARBA" id="ARBA00022723"/>
    </source>
</evidence>
<dbReference type="EMBL" id="QNUL01000035">
    <property type="protein sequence ID" value="REA56688.1"/>
    <property type="molecule type" value="Genomic_DNA"/>
</dbReference>
<evidence type="ECO:0000256" key="7">
    <source>
        <dbReference type="ARBA" id="ARBA00022741"/>
    </source>
</evidence>
<dbReference type="GO" id="GO:0005737">
    <property type="term" value="C:cytoplasm"/>
    <property type="evidence" value="ECO:0007669"/>
    <property type="project" value="UniProtKB-SubCell"/>
</dbReference>
<dbReference type="PANTHER" id="PTHR33540">
    <property type="entry name" value="TRNA THREONYLCARBAMOYLADENOSINE BIOSYNTHESIS PROTEIN TSAE"/>
    <property type="match status" value="1"/>
</dbReference>
<dbReference type="Pfam" id="PF02367">
    <property type="entry name" value="TsaE"/>
    <property type="match status" value="1"/>
</dbReference>
<dbReference type="OrthoDB" id="9815896at2"/>
<organism evidence="11 12">
    <name type="scientific">Dyadobacter luteus</name>
    <dbReference type="NCBI Taxonomy" id="2259619"/>
    <lineage>
        <taxon>Bacteria</taxon>
        <taxon>Pseudomonadati</taxon>
        <taxon>Bacteroidota</taxon>
        <taxon>Cytophagia</taxon>
        <taxon>Cytophagales</taxon>
        <taxon>Spirosomataceae</taxon>
        <taxon>Dyadobacter</taxon>
    </lineage>
</organism>
<evidence type="ECO:0000256" key="4">
    <source>
        <dbReference type="ARBA" id="ARBA00022490"/>
    </source>
</evidence>
<keyword evidence="11" id="KW-0808">Transferase</keyword>
<evidence type="ECO:0000256" key="5">
    <source>
        <dbReference type="ARBA" id="ARBA00022694"/>
    </source>
</evidence>